<evidence type="ECO:0000313" key="3">
    <source>
        <dbReference type="Proteomes" id="UP000235145"/>
    </source>
</evidence>
<evidence type="ECO:0000256" key="1">
    <source>
        <dbReference type="SAM" id="SignalP"/>
    </source>
</evidence>
<protein>
    <submittedName>
        <fullName evidence="2">Uncharacterized protein</fullName>
    </submittedName>
</protein>
<feature type="chain" id="PRO_5040420376" evidence="1">
    <location>
        <begin position="19"/>
        <end position="331"/>
    </location>
</feature>
<keyword evidence="1" id="KW-0732">Signal</keyword>
<accession>A0A9R1XVJ9</accession>
<feature type="signal peptide" evidence="1">
    <location>
        <begin position="1"/>
        <end position="18"/>
    </location>
</feature>
<dbReference type="AlphaFoldDB" id="A0A9R1XVJ9"/>
<dbReference type="Proteomes" id="UP000235145">
    <property type="component" value="Unassembled WGS sequence"/>
</dbReference>
<comment type="caution">
    <text evidence="2">The sequence shown here is derived from an EMBL/GenBank/DDBJ whole genome shotgun (WGS) entry which is preliminary data.</text>
</comment>
<gene>
    <name evidence="2" type="ORF">LSAT_V11C100035840</name>
</gene>
<sequence>MILCLVLHLGLSWSNPQACEYPHVKLETLRVIRVLEVQIYEWDGLESSKSIKNRLDELFIQLGESQHKCSSDEDGLDELFIQLGESKHECSSDEDELDELFIQLGDRRVSGAATAVVGDQFPHRPAAISRARISPRLECGIGPYLPDSEGNSLSFVLTVFSFGFRHGSLYVMVDQTMLQIVLMKSLSFKYEKNDFKTVDKRQRKYDFRIIQAKQLFKNENEKEEKNLSALEDVGRGRRSEGGVRMRRHFQLWWWRGRVFPRGDPTLSSDSHNVSFTTTQFSNPDLKSYKLNNRRTLTVSALGADTFEGTTLAVIGGGSVAAIAAVISLAEP</sequence>
<reference evidence="2 3" key="1">
    <citation type="journal article" date="2017" name="Nat. Commun.">
        <title>Genome assembly with in vitro proximity ligation data and whole-genome triplication in lettuce.</title>
        <authorList>
            <person name="Reyes-Chin-Wo S."/>
            <person name="Wang Z."/>
            <person name="Yang X."/>
            <person name="Kozik A."/>
            <person name="Arikit S."/>
            <person name="Song C."/>
            <person name="Xia L."/>
            <person name="Froenicke L."/>
            <person name="Lavelle D.O."/>
            <person name="Truco M.J."/>
            <person name="Xia R."/>
            <person name="Zhu S."/>
            <person name="Xu C."/>
            <person name="Xu H."/>
            <person name="Xu X."/>
            <person name="Cox K."/>
            <person name="Korf I."/>
            <person name="Meyers B.C."/>
            <person name="Michelmore R.W."/>
        </authorList>
    </citation>
    <scope>NUCLEOTIDE SEQUENCE [LARGE SCALE GENOMIC DNA]</scope>
    <source>
        <strain evidence="3">cv. Salinas</strain>
        <tissue evidence="2">Seedlings</tissue>
    </source>
</reference>
<evidence type="ECO:0000313" key="2">
    <source>
        <dbReference type="EMBL" id="KAJ0227469.1"/>
    </source>
</evidence>
<name>A0A9R1XVJ9_LACSA</name>
<proteinExistence type="predicted"/>
<keyword evidence="3" id="KW-1185">Reference proteome</keyword>
<organism evidence="2 3">
    <name type="scientific">Lactuca sativa</name>
    <name type="common">Garden lettuce</name>
    <dbReference type="NCBI Taxonomy" id="4236"/>
    <lineage>
        <taxon>Eukaryota</taxon>
        <taxon>Viridiplantae</taxon>
        <taxon>Streptophyta</taxon>
        <taxon>Embryophyta</taxon>
        <taxon>Tracheophyta</taxon>
        <taxon>Spermatophyta</taxon>
        <taxon>Magnoliopsida</taxon>
        <taxon>eudicotyledons</taxon>
        <taxon>Gunneridae</taxon>
        <taxon>Pentapetalae</taxon>
        <taxon>asterids</taxon>
        <taxon>campanulids</taxon>
        <taxon>Asterales</taxon>
        <taxon>Asteraceae</taxon>
        <taxon>Cichorioideae</taxon>
        <taxon>Cichorieae</taxon>
        <taxon>Lactucinae</taxon>
        <taxon>Lactuca</taxon>
    </lineage>
</organism>
<dbReference type="EMBL" id="NBSK02000001">
    <property type="protein sequence ID" value="KAJ0227469.1"/>
    <property type="molecule type" value="Genomic_DNA"/>
</dbReference>